<keyword evidence="1" id="KW-0812">Transmembrane</keyword>
<evidence type="ECO:0000313" key="3">
    <source>
        <dbReference type="Proteomes" id="UP001497516"/>
    </source>
</evidence>
<keyword evidence="1" id="KW-0472">Membrane</keyword>
<keyword evidence="3" id="KW-1185">Reference proteome</keyword>
<proteinExistence type="predicted"/>
<organism evidence="2 3">
    <name type="scientific">Linum trigynum</name>
    <dbReference type="NCBI Taxonomy" id="586398"/>
    <lineage>
        <taxon>Eukaryota</taxon>
        <taxon>Viridiplantae</taxon>
        <taxon>Streptophyta</taxon>
        <taxon>Embryophyta</taxon>
        <taxon>Tracheophyta</taxon>
        <taxon>Spermatophyta</taxon>
        <taxon>Magnoliopsida</taxon>
        <taxon>eudicotyledons</taxon>
        <taxon>Gunneridae</taxon>
        <taxon>Pentapetalae</taxon>
        <taxon>rosids</taxon>
        <taxon>fabids</taxon>
        <taxon>Malpighiales</taxon>
        <taxon>Linaceae</taxon>
        <taxon>Linum</taxon>
    </lineage>
</organism>
<dbReference type="AlphaFoldDB" id="A0AAV2CY26"/>
<name>A0AAV2CY26_9ROSI</name>
<evidence type="ECO:0000313" key="2">
    <source>
        <dbReference type="EMBL" id="CAL1360767.1"/>
    </source>
</evidence>
<sequence length="107" mass="12500">MAVKASRARRDGHGCDLAVTSWNVPKSPKATHFDSVFKLRDCGVLHKIVVVIYVSRARFFTIKMRHFRYPTGEIFCLLFYCLLNFTATVNDRYLQPTNMVMPWWSRP</sequence>
<reference evidence="2 3" key="1">
    <citation type="submission" date="2024-04" db="EMBL/GenBank/DDBJ databases">
        <authorList>
            <person name="Fracassetti M."/>
        </authorList>
    </citation>
    <scope>NUCLEOTIDE SEQUENCE [LARGE SCALE GENOMIC DNA]</scope>
</reference>
<feature type="transmembrane region" description="Helical" evidence="1">
    <location>
        <begin position="67"/>
        <end position="87"/>
    </location>
</feature>
<dbReference type="EMBL" id="OZ034814">
    <property type="protein sequence ID" value="CAL1360767.1"/>
    <property type="molecule type" value="Genomic_DNA"/>
</dbReference>
<gene>
    <name evidence="2" type="ORF">LTRI10_LOCUS8182</name>
</gene>
<dbReference type="Proteomes" id="UP001497516">
    <property type="component" value="Chromosome 10"/>
</dbReference>
<evidence type="ECO:0000256" key="1">
    <source>
        <dbReference type="SAM" id="Phobius"/>
    </source>
</evidence>
<protein>
    <submittedName>
        <fullName evidence="2">Uncharacterized protein</fullName>
    </submittedName>
</protein>
<accession>A0AAV2CY26</accession>
<keyword evidence="1" id="KW-1133">Transmembrane helix</keyword>